<evidence type="ECO:0000256" key="5">
    <source>
        <dbReference type="ARBA" id="ARBA00023040"/>
    </source>
</evidence>
<evidence type="ECO:0000256" key="1">
    <source>
        <dbReference type="ARBA" id="ARBA00004651"/>
    </source>
</evidence>
<dbReference type="KEGG" id="nve:5498181"/>
<dbReference type="InterPro" id="IPR017452">
    <property type="entry name" value="GPCR_Rhodpsn_7TM"/>
</dbReference>
<dbReference type="HOGENOM" id="CLU_009579_16_0_1"/>
<dbReference type="OMA" id="THITLIE"/>
<evidence type="ECO:0000256" key="2">
    <source>
        <dbReference type="ARBA" id="ARBA00022475"/>
    </source>
</evidence>
<keyword evidence="5" id="KW-0297">G-protein coupled receptor</keyword>
<dbReference type="Gene3D" id="1.20.1070.10">
    <property type="entry name" value="Rhodopsin 7-helix transmembrane proteins"/>
    <property type="match status" value="1"/>
</dbReference>
<evidence type="ECO:0000313" key="13">
    <source>
        <dbReference type="Proteomes" id="UP000001593"/>
    </source>
</evidence>
<dbReference type="InterPro" id="IPR000276">
    <property type="entry name" value="GPCR_Rhodpsn"/>
</dbReference>
<evidence type="ECO:0000259" key="11">
    <source>
        <dbReference type="PROSITE" id="PS50262"/>
    </source>
</evidence>
<dbReference type="eggNOG" id="KOG3656">
    <property type="taxonomic scope" value="Eukaryota"/>
</dbReference>
<dbReference type="SUPFAM" id="SSF81321">
    <property type="entry name" value="Family A G protein-coupled receptor-like"/>
    <property type="match status" value="1"/>
</dbReference>
<feature type="transmembrane region" description="Helical" evidence="10">
    <location>
        <begin position="48"/>
        <end position="66"/>
    </location>
</feature>
<dbReference type="PANTHER" id="PTHR24246">
    <property type="entry name" value="OLFACTORY RECEPTOR AND ADENOSINE RECEPTOR"/>
    <property type="match status" value="1"/>
</dbReference>
<dbReference type="CDD" id="cd00637">
    <property type="entry name" value="7tm_classA_rhodopsin-like"/>
    <property type="match status" value="1"/>
</dbReference>
<reference evidence="12 13" key="1">
    <citation type="journal article" date="2007" name="Science">
        <title>Sea anemone genome reveals ancestral eumetazoan gene repertoire and genomic organization.</title>
        <authorList>
            <person name="Putnam N.H."/>
            <person name="Srivastava M."/>
            <person name="Hellsten U."/>
            <person name="Dirks B."/>
            <person name="Chapman J."/>
            <person name="Salamov A."/>
            <person name="Terry A."/>
            <person name="Shapiro H."/>
            <person name="Lindquist E."/>
            <person name="Kapitonov V.V."/>
            <person name="Jurka J."/>
            <person name="Genikhovich G."/>
            <person name="Grigoriev I.V."/>
            <person name="Lucas S.M."/>
            <person name="Steele R.E."/>
            <person name="Finnerty J.R."/>
            <person name="Technau U."/>
            <person name="Martindale M.Q."/>
            <person name="Rokhsar D.S."/>
        </authorList>
    </citation>
    <scope>NUCLEOTIDE SEQUENCE [LARGE SCALE GENOMIC DNA]</scope>
    <source>
        <strain evidence="13">CH2 X CH6</strain>
    </source>
</reference>
<dbReference type="InParanoid" id="A7T859"/>
<evidence type="ECO:0000256" key="3">
    <source>
        <dbReference type="ARBA" id="ARBA00022692"/>
    </source>
</evidence>
<keyword evidence="7" id="KW-0675">Receptor</keyword>
<keyword evidence="6 10" id="KW-0472">Membrane</keyword>
<evidence type="ECO:0000256" key="7">
    <source>
        <dbReference type="ARBA" id="ARBA00023170"/>
    </source>
</evidence>
<dbReference type="GO" id="GO:0007186">
    <property type="term" value="P:G protein-coupled receptor signaling pathway"/>
    <property type="evidence" value="ECO:0000318"/>
    <property type="project" value="GO_Central"/>
</dbReference>
<dbReference type="Pfam" id="PF00001">
    <property type="entry name" value="7tm_1"/>
    <property type="match status" value="1"/>
</dbReference>
<dbReference type="EMBL" id="DS472505">
    <property type="protein sequence ID" value="EDO27835.1"/>
    <property type="molecule type" value="Genomic_DNA"/>
</dbReference>
<dbReference type="PROSITE" id="PS50262">
    <property type="entry name" value="G_PROTEIN_RECEP_F1_2"/>
    <property type="match status" value="1"/>
</dbReference>
<feature type="transmembrane region" description="Helical" evidence="10">
    <location>
        <begin position="197"/>
        <end position="215"/>
    </location>
</feature>
<keyword evidence="8" id="KW-0325">Glycoprotein</keyword>
<protein>
    <recommendedName>
        <fullName evidence="11">G-protein coupled receptors family 1 profile domain-containing protein</fullName>
    </recommendedName>
</protein>
<organism evidence="12 13">
    <name type="scientific">Nematostella vectensis</name>
    <name type="common">Starlet sea anemone</name>
    <dbReference type="NCBI Taxonomy" id="45351"/>
    <lineage>
        <taxon>Eukaryota</taxon>
        <taxon>Metazoa</taxon>
        <taxon>Cnidaria</taxon>
        <taxon>Anthozoa</taxon>
        <taxon>Hexacorallia</taxon>
        <taxon>Actiniaria</taxon>
        <taxon>Edwardsiidae</taxon>
        <taxon>Nematostella</taxon>
    </lineage>
</organism>
<dbReference type="AlphaFoldDB" id="A7T859"/>
<keyword evidence="3 10" id="KW-0812">Transmembrane</keyword>
<evidence type="ECO:0000256" key="8">
    <source>
        <dbReference type="ARBA" id="ARBA00023180"/>
    </source>
</evidence>
<evidence type="ECO:0000256" key="6">
    <source>
        <dbReference type="ARBA" id="ARBA00023136"/>
    </source>
</evidence>
<dbReference type="PhylomeDB" id="A7T859"/>
<dbReference type="GO" id="GO:0001609">
    <property type="term" value="F:G protein-coupled adenosine receptor activity"/>
    <property type="evidence" value="ECO:0000318"/>
    <property type="project" value="GO_Central"/>
</dbReference>
<dbReference type="PRINTS" id="PR00237">
    <property type="entry name" value="GPCRRHODOPSN"/>
</dbReference>
<dbReference type="Proteomes" id="UP000001593">
    <property type="component" value="Unassembled WGS sequence"/>
</dbReference>
<gene>
    <name evidence="12" type="ORF">NEMVEDRAFT_v1g223660</name>
</gene>
<dbReference type="FunCoup" id="A7T859">
    <property type="interactions" value="33"/>
</dbReference>
<feature type="transmembrane region" description="Helical" evidence="10">
    <location>
        <begin position="156"/>
        <end position="176"/>
    </location>
</feature>
<sequence length="286" mass="32336">MCNKTLAYASQDILSAVMVSEGVMILFANMLTLATFACNTHMIKRTTYCLLSVAAADGLVGFSAILTHTAQITCTFNGPYKIFCQFLWQVFQSASLFGLVLVAVERMYATVWAIRHRNAGRRWYLVGIAFEWVLSTVMGILYVASSKEISRWTKTVLTIAALVVLSIAYVAIFIKVKKQSQQQSCQKTGQERIKREWELAKTLSIVTAFSLLTWIPDSIYHFVPGYASISAIHQSFQVVRLLNSIVNPLIYFLILHNFRRALRSTVKRCFFCKEDQIAPTNDLMNL</sequence>
<comment type="subcellular location">
    <subcellularLocation>
        <location evidence="1">Cell membrane</location>
        <topology evidence="1">Multi-pass membrane protein</topology>
    </subcellularLocation>
</comment>
<evidence type="ECO:0000256" key="9">
    <source>
        <dbReference type="ARBA" id="ARBA00023224"/>
    </source>
</evidence>
<keyword evidence="9" id="KW-0807">Transducer</keyword>
<feature type="transmembrane region" description="Helical" evidence="10">
    <location>
        <begin position="86"/>
        <end position="104"/>
    </location>
</feature>
<evidence type="ECO:0000313" key="12">
    <source>
        <dbReference type="EMBL" id="EDO27835.1"/>
    </source>
</evidence>
<feature type="domain" description="G-protein coupled receptors family 1 profile" evidence="11">
    <location>
        <begin position="28"/>
        <end position="251"/>
    </location>
</feature>
<dbReference type="PANTHER" id="PTHR24246:SF27">
    <property type="entry name" value="ADENOSINE RECEPTOR, ISOFORM A"/>
    <property type="match status" value="1"/>
</dbReference>
<keyword evidence="4 10" id="KW-1133">Transmembrane helix</keyword>
<evidence type="ECO:0000256" key="10">
    <source>
        <dbReference type="SAM" id="Phobius"/>
    </source>
</evidence>
<name>A7T859_NEMVE</name>
<accession>A7T859</accession>
<dbReference type="GO" id="GO:0005886">
    <property type="term" value="C:plasma membrane"/>
    <property type="evidence" value="ECO:0000318"/>
    <property type="project" value="GO_Central"/>
</dbReference>
<feature type="transmembrane region" description="Helical" evidence="10">
    <location>
        <begin position="13"/>
        <end position="36"/>
    </location>
</feature>
<keyword evidence="2" id="KW-1003">Cell membrane</keyword>
<feature type="transmembrane region" description="Helical" evidence="10">
    <location>
        <begin position="235"/>
        <end position="258"/>
    </location>
</feature>
<proteinExistence type="predicted"/>
<keyword evidence="13" id="KW-1185">Reference proteome</keyword>
<feature type="transmembrane region" description="Helical" evidence="10">
    <location>
        <begin position="124"/>
        <end position="144"/>
    </location>
</feature>
<evidence type="ECO:0000256" key="4">
    <source>
        <dbReference type="ARBA" id="ARBA00022989"/>
    </source>
</evidence>